<dbReference type="InterPro" id="IPR016167">
    <property type="entry name" value="FAD-bd_PCMH_sub1"/>
</dbReference>
<dbReference type="InterPro" id="IPR016166">
    <property type="entry name" value="FAD-bd_PCMH"/>
</dbReference>
<dbReference type="EMBL" id="JAVRER010000004">
    <property type="protein sequence ID" value="MDT0414662.1"/>
    <property type="molecule type" value="Genomic_DNA"/>
</dbReference>
<evidence type="ECO:0000313" key="4">
    <source>
        <dbReference type="EMBL" id="MDT0414662.1"/>
    </source>
</evidence>
<dbReference type="InterPro" id="IPR010031">
    <property type="entry name" value="FAD_lactone_oxidase-like"/>
</dbReference>
<dbReference type="InterPro" id="IPR007173">
    <property type="entry name" value="ALO_C"/>
</dbReference>
<dbReference type="SUPFAM" id="SSF56176">
    <property type="entry name" value="FAD-binding/transporter-associated domain-like"/>
    <property type="match status" value="1"/>
</dbReference>
<dbReference type="Gene3D" id="3.30.70.2530">
    <property type="match status" value="1"/>
</dbReference>
<dbReference type="AlphaFoldDB" id="A0ABD5E1Z6"/>
<dbReference type="PANTHER" id="PTHR43762:SF1">
    <property type="entry name" value="D-ARABINONO-1,4-LACTONE OXIDASE"/>
    <property type="match status" value="1"/>
</dbReference>
<dbReference type="PANTHER" id="PTHR43762">
    <property type="entry name" value="L-GULONOLACTONE OXIDASE"/>
    <property type="match status" value="1"/>
</dbReference>
<dbReference type="InterPro" id="IPR036318">
    <property type="entry name" value="FAD-bd_PCMH-like_sf"/>
</dbReference>
<evidence type="ECO:0000313" key="5">
    <source>
        <dbReference type="Proteomes" id="UP001183607"/>
    </source>
</evidence>
<organism evidence="4 5">
    <name type="scientific">Streptomyces evansiae</name>
    <dbReference type="NCBI Taxonomy" id="3075535"/>
    <lineage>
        <taxon>Bacteria</taxon>
        <taxon>Bacillati</taxon>
        <taxon>Actinomycetota</taxon>
        <taxon>Actinomycetes</taxon>
        <taxon>Kitasatosporales</taxon>
        <taxon>Streptomycetaceae</taxon>
        <taxon>Streptomyces</taxon>
    </lineage>
</organism>
<gene>
    <name evidence="4" type="ORF">RM574_04095</name>
</gene>
<feature type="domain" description="FAD-binding PCMH-type" evidence="3">
    <location>
        <begin position="30"/>
        <end position="202"/>
    </location>
</feature>
<sequence length="439" mass="46285">MMNSETSAAPSPEAAPSGTVPGPVRNWAGNQTFRAGVLHRPASTEALAALVTGAGERRVRVLGSGHSFNRIADVDAPDDLLVSLGALAPLIEVDAAARTVRVGAGMRYAELARVLDTHGLALPTMASLPHISVAGSVATGTHGSGDAVGSLATQVRALELLTADGDVRVLSREADGERFAGAVVALGALGVVTALTLDVVPAFLVRQDVFTGLALDTLAAHFDAITGAAHSVSLFTDWKEPRFGQVWLKRTDLGAPDFPWAAPATEPVHPVPGMDATACTPQLGAVGPWHERLPHFRPEFTPSNGAEIQSEYLVARSDAVAALRAVAGVRERIAPVLQISEVRTVAADDLWLSPAYGRGTVALHFTWVPDAERVRAACGALEAALAPFAPRPHWGKVSTVPARELRGRWERMDDFADLARECDPRGRFANEVVRGVLGR</sequence>
<dbReference type="InterPro" id="IPR016169">
    <property type="entry name" value="FAD-bd_PCMH_sub2"/>
</dbReference>
<evidence type="ECO:0000256" key="1">
    <source>
        <dbReference type="ARBA" id="ARBA00023002"/>
    </source>
</evidence>
<accession>A0ABD5E1Z6</accession>
<dbReference type="Gene3D" id="3.30.70.2520">
    <property type="match status" value="1"/>
</dbReference>
<dbReference type="GO" id="GO:0016491">
    <property type="term" value="F:oxidoreductase activity"/>
    <property type="evidence" value="ECO:0007669"/>
    <property type="project" value="UniProtKB-KW"/>
</dbReference>
<reference evidence="5" key="1">
    <citation type="submission" date="2023-07" db="EMBL/GenBank/DDBJ databases">
        <title>30 novel species of actinomycetes from the DSMZ collection.</title>
        <authorList>
            <person name="Nouioui I."/>
        </authorList>
    </citation>
    <scope>NUCLEOTIDE SEQUENCE [LARGE SCALE GENOMIC DNA]</scope>
    <source>
        <strain evidence="5">DSM 41982</strain>
    </source>
</reference>
<dbReference type="InterPro" id="IPR006094">
    <property type="entry name" value="Oxid_FAD_bind_N"/>
</dbReference>
<evidence type="ECO:0000256" key="2">
    <source>
        <dbReference type="SAM" id="MobiDB-lite"/>
    </source>
</evidence>
<feature type="compositionally biased region" description="Low complexity" evidence="2">
    <location>
        <begin position="1"/>
        <end position="17"/>
    </location>
</feature>
<dbReference type="Gene3D" id="3.30.465.10">
    <property type="match status" value="1"/>
</dbReference>
<feature type="region of interest" description="Disordered" evidence="2">
    <location>
        <begin position="1"/>
        <end position="23"/>
    </location>
</feature>
<dbReference type="Gene3D" id="3.30.43.10">
    <property type="entry name" value="Uridine Diphospho-n-acetylenolpyruvylglucosamine Reductase, domain 2"/>
    <property type="match status" value="1"/>
</dbReference>
<protein>
    <submittedName>
        <fullName evidence="4">FAD-binding protein</fullName>
    </submittedName>
</protein>
<comment type="caution">
    <text evidence="4">The sequence shown here is derived from an EMBL/GenBank/DDBJ whole genome shotgun (WGS) entry which is preliminary data.</text>
</comment>
<proteinExistence type="predicted"/>
<dbReference type="RefSeq" id="WP_311676634.1">
    <property type="nucleotide sequence ID" value="NZ_JAVRER010000004.1"/>
</dbReference>
<dbReference type="PIRSF" id="PIRSF000136">
    <property type="entry name" value="LGO_GLO"/>
    <property type="match status" value="1"/>
</dbReference>
<dbReference type="Pfam" id="PF01565">
    <property type="entry name" value="FAD_binding_4"/>
    <property type="match status" value="1"/>
</dbReference>
<dbReference type="Proteomes" id="UP001183607">
    <property type="component" value="Unassembled WGS sequence"/>
</dbReference>
<dbReference type="PROSITE" id="PS51387">
    <property type="entry name" value="FAD_PCMH"/>
    <property type="match status" value="1"/>
</dbReference>
<evidence type="ECO:0000259" key="3">
    <source>
        <dbReference type="PROSITE" id="PS51387"/>
    </source>
</evidence>
<dbReference type="Pfam" id="PF04030">
    <property type="entry name" value="ALO"/>
    <property type="match status" value="1"/>
</dbReference>
<keyword evidence="1" id="KW-0560">Oxidoreductase</keyword>
<dbReference type="InterPro" id="IPR016171">
    <property type="entry name" value="Vanillyl_alc_oxidase_C-sub2"/>
</dbReference>
<dbReference type="Gene3D" id="1.10.45.10">
    <property type="entry name" value="Vanillyl-alcohol Oxidase, Chain A, domain 4"/>
    <property type="match status" value="1"/>
</dbReference>
<name>A0ABD5E1Z6_9ACTN</name>